<organism evidence="8 9">
    <name type="scientific">Thiohalorhabdus denitrificans</name>
    <dbReference type="NCBI Taxonomy" id="381306"/>
    <lineage>
        <taxon>Bacteria</taxon>
        <taxon>Pseudomonadati</taxon>
        <taxon>Pseudomonadota</taxon>
        <taxon>Gammaproteobacteria</taxon>
        <taxon>Thiohalorhabdales</taxon>
        <taxon>Thiohalorhabdaceae</taxon>
        <taxon>Thiohalorhabdus</taxon>
    </lineage>
</organism>
<name>A0A0P9CFS2_9GAMM</name>
<dbReference type="SUPFAM" id="SSF51905">
    <property type="entry name" value="FAD/NAD(P)-binding domain"/>
    <property type="match status" value="1"/>
</dbReference>
<dbReference type="InterPro" id="IPR036188">
    <property type="entry name" value="FAD/NAD-bd_sf"/>
</dbReference>
<protein>
    <submittedName>
        <fullName evidence="8">Dihydrolipoamide dehydrogenase</fullName>
    </submittedName>
</protein>
<gene>
    <name evidence="8" type="ORF">SAMN05661077_0014</name>
</gene>
<evidence type="ECO:0000256" key="5">
    <source>
        <dbReference type="PIRSR" id="PIRSR000350-4"/>
    </source>
</evidence>
<dbReference type="GO" id="GO:0050660">
    <property type="term" value="F:flavin adenine dinucleotide binding"/>
    <property type="evidence" value="ECO:0007669"/>
    <property type="project" value="TreeGrafter"/>
</dbReference>
<keyword evidence="4" id="KW-0547">Nucleotide-binding</keyword>
<feature type="disulfide bond" description="Redox-active" evidence="5">
    <location>
        <begin position="42"/>
        <end position="47"/>
    </location>
</feature>
<keyword evidence="9" id="KW-1185">Reference proteome</keyword>
<evidence type="ECO:0000256" key="3">
    <source>
        <dbReference type="ARBA" id="ARBA00022827"/>
    </source>
</evidence>
<evidence type="ECO:0000256" key="2">
    <source>
        <dbReference type="ARBA" id="ARBA00022630"/>
    </source>
</evidence>
<keyword evidence="4" id="KW-0520">NAD</keyword>
<dbReference type="PANTHER" id="PTHR43014">
    <property type="entry name" value="MERCURIC REDUCTASE"/>
    <property type="match status" value="1"/>
</dbReference>
<dbReference type="InterPro" id="IPR023753">
    <property type="entry name" value="FAD/NAD-binding_dom"/>
</dbReference>
<evidence type="ECO:0000256" key="1">
    <source>
        <dbReference type="ARBA" id="ARBA00007532"/>
    </source>
</evidence>
<dbReference type="RefSeq" id="WP_054964619.1">
    <property type="nucleotide sequence ID" value="NZ_FMUN01000010.1"/>
</dbReference>
<dbReference type="Gene3D" id="3.50.50.60">
    <property type="entry name" value="FAD/NAD(P)-binding domain"/>
    <property type="match status" value="2"/>
</dbReference>
<sequence>MAESYDVVVIGGGAVGENAAGRAVQNGLSAALIERELVGGECTYWACMPSKALLRPGEAVAEVRRTPGAREAVTGSIDVAATLGRRDQLASHWDDSSQLKWLETMDVAWYRGHGRIVGERRVVVEDAEGSRRELEANRAVVVATGSRAAVPPIEGLPEAEPWGSRKATSAGAVPASLLVLGGSNTGLELAQAWRRLGADPVTVVDQNDRLLPALPDFAGELLGESLTAEGIDIRLGGSLTRVARRDNGAISAVLDSGEELEAAELLVATGRKPVTDNLGLEEAGLSPGQYIRVNDQMRAVDAAGDWLYAVGDVTGRNLLTHMGKYQARICADVIGGRETAAWSDHWAVPGVTFTDPQVAKVGLTEAAAKDHGISVRTVEHPFGAVAGAATQGEGIKGRCQLVVDADRRVVVGATFVGPGAGEQLHAATIAIAGEVPLERLWHAVPAFPTLSENWLRLLEHYGL</sequence>
<feature type="binding site" evidence="4">
    <location>
        <position position="312"/>
    </location>
    <ligand>
        <name>FAD</name>
        <dbReference type="ChEBI" id="CHEBI:57692"/>
    </ligand>
</feature>
<dbReference type="InterPro" id="IPR016156">
    <property type="entry name" value="FAD/NAD-linked_Rdtase_dimer_sf"/>
</dbReference>
<dbReference type="InterPro" id="IPR004099">
    <property type="entry name" value="Pyr_nucl-diS_OxRdtase_dimer"/>
</dbReference>
<comment type="similarity">
    <text evidence="1">Belongs to the class-I pyridine nucleotide-disulfide oxidoreductase family.</text>
</comment>
<dbReference type="GO" id="GO:0003955">
    <property type="term" value="F:NAD(P)H dehydrogenase (quinone) activity"/>
    <property type="evidence" value="ECO:0007669"/>
    <property type="project" value="TreeGrafter"/>
</dbReference>
<dbReference type="PRINTS" id="PR00411">
    <property type="entry name" value="PNDRDTASEI"/>
</dbReference>
<keyword evidence="3 4" id="KW-0274">FAD</keyword>
<feature type="binding site" evidence="4">
    <location>
        <position position="114"/>
    </location>
    <ligand>
        <name>FAD</name>
        <dbReference type="ChEBI" id="CHEBI:57692"/>
    </ligand>
</feature>
<dbReference type="Gene3D" id="3.30.390.30">
    <property type="match status" value="1"/>
</dbReference>
<comment type="cofactor">
    <cofactor evidence="4">
        <name>FAD</name>
        <dbReference type="ChEBI" id="CHEBI:57692"/>
    </cofactor>
    <text evidence="4">Binds 1 FAD per subunit.</text>
</comment>
<keyword evidence="2" id="KW-0285">Flavoprotein</keyword>
<feature type="binding site" evidence="4">
    <location>
        <position position="51"/>
    </location>
    <ligand>
        <name>FAD</name>
        <dbReference type="ChEBI" id="CHEBI:57692"/>
    </ligand>
</feature>
<dbReference type="PATRIC" id="fig|381306.5.peg.2821"/>
<dbReference type="AlphaFoldDB" id="A0A0P9CFS2"/>
<dbReference type="Pfam" id="PF07992">
    <property type="entry name" value="Pyr_redox_2"/>
    <property type="match status" value="1"/>
</dbReference>
<feature type="binding site" evidence="4">
    <location>
        <begin position="144"/>
        <end position="146"/>
    </location>
    <ligand>
        <name>FAD</name>
        <dbReference type="ChEBI" id="CHEBI:57692"/>
    </ligand>
</feature>
<dbReference type="EMBL" id="FMUN01000010">
    <property type="protein sequence ID" value="SCY64888.1"/>
    <property type="molecule type" value="Genomic_DNA"/>
</dbReference>
<evidence type="ECO:0000313" key="9">
    <source>
        <dbReference type="Proteomes" id="UP000183104"/>
    </source>
</evidence>
<feature type="domain" description="FAD/NAD(P)-binding" evidence="7">
    <location>
        <begin position="5"/>
        <end position="321"/>
    </location>
</feature>
<evidence type="ECO:0000313" key="8">
    <source>
        <dbReference type="EMBL" id="SCY64888.1"/>
    </source>
</evidence>
<dbReference type="InterPro" id="IPR001100">
    <property type="entry name" value="Pyr_nuc-diS_OxRdtase"/>
</dbReference>
<dbReference type="PRINTS" id="PR00368">
    <property type="entry name" value="FADPNR"/>
</dbReference>
<feature type="binding site" evidence="4">
    <location>
        <position position="270"/>
    </location>
    <ligand>
        <name>NAD(+)</name>
        <dbReference type="ChEBI" id="CHEBI:57540"/>
    </ligand>
</feature>
<dbReference type="Proteomes" id="UP000183104">
    <property type="component" value="Unassembled WGS sequence"/>
</dbReference>
<dbReference type="OrthoDB" id="9800167at2"/>
<dbReference type="PANTHER" id="PTHR43014:SF2">
    <property type="entry name" value="MERCURIC REDUCTASE"/>
    <property type="match status" value="1"/>
</dbReference>
<reference evidence="9" key="1">
    <citation type="submission" date="2016-10" db="EMBL/GenBank/DDBJ databases">
        <authorList>
            <person name="Varghese N."/>
        </authorList>
    </citation>
    <scope>NUCLEOTIDE SEQUENCE [LARGE SCALE GENOMIC DNA]</scope>
    <source>
        <strain evidence="9">HL 19</strain>
    </source>
</reference>
<dbReference type="STRING" id="381306.AN478_00220"/>
<evidence type="ECO:0000259" key="7">
    <source>
        <dbReference type="Pfam" id="PF07992"/>
    </source>
</evidence>
<dbReference type="SUPFAM" id="SSF55424">
    <property type="entry name" value="FAD/NAD-linked reductases, dimerisation (C-terminal) domain"/>
    <property type="match status" value="1"/>
</dbReference>
<dbReference type="PIRSF" id="PIRSF000350">
    <property type="entry name" value="Mercury_reductase_MerA"/>
    <property type="match status" value="1"/>
</dbReference>
<evidence type="ECO:0000256" key="4">
    <source>
        <dbReference type="PIRSR" id="PIRSR000350-3"/>
    </source>
</evidence>
<feature type="domain" description="Pyridine nucleotide-disulphide oxidoreductase dimerisation" evidence="6">
    <location>
        <begin position="348"/>
        <end position="454"/>
    </location>
</feature>
<accession>A0A0P9CFS2</accession>
<dbReference type="Pfam" id="PF02852">
    <property type="entry name" value="Pyr_redox_dim"/>
    <property type="match status" value="1"/>
</dbReference>
<proteinExistence type="inferred from homology"/>
<evidence type="ECO:0000259" key="6">
    <source>
        <dbReference type="Pfam" id="PF02852"/>
    </source>
</evidence>
<feature type="binding site" evidence="4">
    <location>
        <begin position="181"/>
        <end position="188"/>
    </location>
    <ligand>
        <name>NAD(+)</name>
        <dbReference type="ChEBI" id="CHEBI:57540"/>
    </ligand>
</feature>